<gene>
    <name evidence="1" type="ORF">DFH01_12810</name>
</gene>
<evidence type="ECO:0008006" key="3">
    <source>
        <dbReference type="Google" id="ProtNLM"/>
    </source>
</evidence>
<accession>A0A317FCC7</accession>
<dbReference type="InterPro" id="IPR024501">
    <property type="entry name" value="DUF3141"/>
</dbReference>
<dbReference type="PANTHER" id="PTHR36837:SF2">
    <property type="entry name" value="POLY(3-HYDROXYALKANOATE) POLYMERASE SUBUNIT PHAC"/>
    <property type="match status" value="1"/>
</dbReference>
<evidence type="ECO:0000313" key="1">
    <source>
        <dbReference type="EMBL" id="PWS36082.1"/>
    </source>
</evidence>
<protein>
    <recommendedName>
        <fullName evidence="3">3-hydroxyalkanoate synthetase</fullName>
    </recommendedName>
</protein>
<dbReference type="Gene3D" id="3.40.50.1820">
    <property type="entry name" value="alpha/beta hydrolase"/>
    <property type="match status" value="1"/>
</dbReference>
<sequence length="764" mass="84140">MLPIVRVGRCREASSSSRPLEARPAAHSRRLSAMSVFSPFPWVTYGLDAWQRSVLFLDVLRQRGNAFLEREDDPLRHVLTFGFEMVMDGRNLPRPVNYWIARVAPPDGAPPTDPLARPFIVIDPRAGHGPGIGGFKADSEIGVALQAGYPCYFVGFRPDPEPGQTIEDVVRAIVAFVEEVGRLHGDAEGKPVAIGNCQAGWALLMAAAIRPEAFGPLMVAGSPLSYWAGVPGKAPMRYLGGLLGGSWLTAMTGDLGGGRFDGAWLVSNFESGNPANTYWTKQYEVWADVDKAADRYLGFEKWWGGHVRLNAEEMQFIVDQLFVGNRLATGELTFSDGTRVDLRAIRSPIIVFCSEGDDITPPAQALSWVTDLYENLDDLRTHGQTIVYSVHGSIGHLGIFVSGGVAKKEHNEFATNMDMIDVLPPGLYEAVLHPAQQHARPELAGSEWLVSMEARGFQELAQHGGTDREDEKRFAAVRRLSETNLGLYRQFARPMVRAMATPPLTWAFEQLHPARLSYTLFSDRNPAMAWVRWAAELARSNRQPVTEDNPGRTAERQVSEVITRMLESYGRQRDELAERFFQAFYGSPAVQALTGVAAATAPLRARPGQSPEHQRFIELATAGLRAAMTEGGVPEALIRALIWARLPAAGVDERSFAVIRRVRAAVGRDALSLADFKRAVRWQFLMLLLDERRALETLSDLLPNDPEARAEALAVVRSVVEATGAVPDDIARRMQEIERIFVGGPVIGSASLAVRRIRPAPRTA</sequence>
<name>A0A317FCC7_9PROT</name>
<dbReference type="Pfam" id="PF11339">
    <property type="entry name" value="DUF3141"/>
    <property type="match status" value="1"/>
</dbReference>
<comment type="caution">
    <text evidence="1">The sequence shown here is derived from an EMBL/GenBank/DDBJ whole genome shotgun (WGS) entry which is preliminary data.</text>
</comment>
<dbReference type="Proteomes" id="UP000245765">
    <property type="component" value="Unassembled WGS sequence"/>
</dbReference>
<dbReference type="PANTHER" id="PTHR36837">
    <property type="entry name" value="POLY(3-HYDROXYALKANOATE) POLYMERASE SUBUNIT PHAC"/>
    <property type="match status" value="1"/>
</dbReference>
<evidence type="ECO:0000313" key="2">
    <source>
        <dbReference type="Proteomes" id="UP000245765"/>
    </source>
</evidence>
<dbReference type="AlphaFoldDB" id="A0A317FCC7"/>
<dbReference type="InterPro" id="IPR051321">
    <property type="entry name" value="PHA/PHB_synthase"/>
</dbReference>
<keyword evidence="2" id="KW-1185">Reference proteome</keyword>
<reference evidence="2" key="1">
    <citation type="submission" date="2018-05" db="EMBL/GenBank/DDBJ databases">
        <authorList>
            <person name="Du Z."/>
            <person name="Wang X."/>
        </authorList>
    </citation>
    <scope>NUCLEOTIDE SEQUENCE [LARGE SCALE GENOMIC DNA]</scope>
    <source>
        <strain evidence="2">CQN31</strain>
    </source>
</reference>
<dbReference type="SUPFAM" id="SSF53474">
    <property type="entry name" value="alpha/beta-Hydrolases"/>
    <property type="match status" value="1"/>
</dbReference>
<dbReference type="InterPro" id="IPR029058">
    <property type="entry name" value="AB_hydrolase_fold"/>
</dbReference>
<dbReference type="EMBL" id="QGNA01000003">
    <property type="protein sequence ID" value="PWS36082.1"/>
    <property type="molecule type" value="Genomic_DNA"/>
</dbReference>
<organism evidence="1 2">
    <name type="scientific">Falsiroseomonas bella</name>
    <dbReference type="NCBI Taxonomy" id="2184016"/>
    <lineage>
        <taxon>Bacteria</taxon>
        <taxon>Pseudomonadati</taxon>
        <taxon>Pseudomonadota</taxon>
        <taxon>Alphaproteobacteria</taxon>
        <taxon>Acetobacterales</taxon>
        <taxon>Roseomonadaceae</taxon>
        <taxon>Falsiroseomonas</taxon>
    </lineage>
</organism>
<proteinExistence type="predicted"/>